<keyword evidence="1 4" id="KW-0489">Methyltransferase</keyword>
<dbReference type="EMBL" id="KU998233">
    <property type="protein sequence ID" value="ANA85279.1"/>
    <property type="molecule type" value="Genomic_DNA"/>
</dbReference>
<accession>A0A166Y0J0</accession>
<dbReference type="Pfam" id="PF01555">
    <property type="entry name" value="N6_N4_Mtase"/>
    <property type="match status" value="1"/>
</dbReference>
<organism evidence="4 5">
    <name type="scientific">Gordonia phage BritBrat</name>
    <dbReference type="NCBI Taxonomy" id="1838064"/>
    <lineage>
        <taxon>Viruses</taxon>
        <taxon>Duplodnaviria</taxon>
        <taxon>Heunggongvirae</taxon>
        <taxon>Uroviricota</taxon>
        <taxon>Caudoviricetes</taxon>
        <taxon>Britbratvirus</taxon>
        <taxon>Britbratvirus britbrat</taxon>
    </lineage>
</organism>
<reference evidence="5" key="1">
    <citation type="submission" date="2016-03" db="EMBL/GenBank/DDBJ databases">
        <authorList>
            <person name="Ploux O."/>
        </authorList>
    </citation>
    <scope>NUCLEOTIDE SEQUENCE [LARGE SCALE GENOMIC DNA]</scope>
</reference>
<dbReference type="OrthoDB" id="3832at10239"/>
<dbReference type="InterPro" id="IPR001091">
    <property type="entry name" value="RM_Methyltransferase"/>
</dbReference>
<evidence type="ECO:0000256" key="1">
    <source>
        <dbReference type="ARBA" id="ARBA00022603"/>
    </source>
</evidence>
<keyword evidence="5" id="KW-1185">Reference proteome</keyword>
<dbReference type="InterPro" id="IPR029063">
    <property type="entry name" value="SAM-dependent_MTases_sf"/>
</dbReference>
<name>A0A166Y0J0_9CAUD</name>
<dbReference type="GeneID" id="28802916"/>
<dbReference type="RefSeq" id="YP_009276603.1">
    <property type="nucleotide sequence ID" value="NC_030942.1"/>
</dbReference>
<gene>
    <name evidence="4" type="primary">76</name>
    <name evidence="4" type="ORF">PBI_BRITBRAT_76</name>
</gene>
<dbReference type="GO" id="GO:0032259">
    <property type="term" value="P:methylation"/>
    <property type="evidence" value="ECO:0007669"/>
    <property type="project" value="UniProtKB-KW"/>
</dbReference>
<evidence type="ECO:0000313" key="4">
    <source>
        <dbReference type="EMBL" id="ANA85279.1"/>
    </source>
</evidence>
<dbReference type="SUPFAM" id="SSF53335">
    <property type="entry name" value="S-adenosyl-L-methionine-dependent methyltransferases"/>
    <property type="match status" value="1"/>
</dbReference>
<dbReference type="InterPro" id="IPR002941">
    <property type="entry name" value="DNA_methylase_N4/N6"/>
</dbReference>
<dbReference type="Gene3D" id="3.40.50.150">
    <property type="entry name" value="Vaccinia Virus protein VP39"/>
    <property type="match status" value="1"/>
</dbReference>
<feature type="domain" description="DNA methylase N-4/N-6" evidence="3">
    <location>
        <begin position="28"/>
        <end position="244"/>
    </location>
</feature>
<keyword evidence="2" id="KW-0808">Transferase</keyword>
<dbReference type="KEGG" id="vg:28802916"/>
<proteinExistence type="predicted"/>
<sequence length="259" mass="28129">MSAPYYTDDLVTLYHGDCLDVLPSLSGVDLIVTSPPYNLGVNAGGGFGHYKNGQTRGGQAKWGGTNKDGINYADHDDAMPPAVYTQWQRDVLTACWGTLRDTGAIFYNHKPRVQASTLWMPLELNPGLPLRQIIVWARAGGMNYAPTHYVPTHEWIMVLAKPAFRLKSKGASGLGDVWRVNQQPNPEHPAPFPIGIPARAIETTDPALVLDPFSGSGTTLHAAADAGVRAIGIEKSERYCELTAKRLSRRTMSLFGGVS</sequence>
<dbReference type="GO" id="GO:0008170">
    <property type="term" value="F:N-methyltransferase activity"/>
    <property type="evidence" value="ECO:0007669"/>
    <property type="project" value="InterPro"/>
</dbReference>
<evidence type="ECO:0000259" key="3">
    <source>
        <dbReference type="Pfam" id="PF01555"/>
    </source>
</evidence>
<dbReference type="PRINTS" id="PR00508">
    <property type="entry name" value="S21N4MTFRASE"/>
</dbReference>
<evidence type="ECO:0000256" key="2">
    <source>
        <dbReference type="ARBA" id="ARBA00022679"/>
    </source>
</evidence>
<protein>
    <submittedName>
        <fullName evidence="4">DNA methylase</fullName>
    </submittedName>
</protein>
<dbReference type="Proteomes" id="UP000202279">
    <property type="component" value="Segment"/>
</dbReference>
<evidence type="ECO:0000313" key="5">
    <source>
        <dbReference type="Proteomes" id="UP000202279"/>
    </source>
</evidence>
<dbReference type="GO" id="GO:0003677">
    <property type="term" value="F:DNA binding"/>
    <property type="evidence" value="ECO:0007669"/>
    <property type="project" value="InterPro"/>
</dbReference>